<dbReference type="InterPro" id="IPR036116">
    <property type="entry name" value="FN3_sf"/>
</dbReference>
<feature type="domain" description="Fibronectin type-III" evidence="2">
    <location>
        <begin position="118"/>
        <end position="208"/>
    </location>
</feature>
<dbReference type="SMART" id="SM00060">
    <property type="entry name" value="FN3"/>
    <property type="match status" value="1"/>
</dbReference>
<gene>
    <name evidence="3" type="ORF">AsAng_0007380</name>
</gene>
<dbReference type="InterPro" id="IPR006626">
    <property type="entry name" value="PbH1"/>
</dbReference>
<sequence length="1487" mass="154856">MKYIFSLLLLVSFCCSASSQCTYVIDLQDSFGDGWNGASIDVNINGSLFANYTLPTGSTGQVTFNANNLDIVTFTYNSGSYDNEVTYQISTGGAQVYSDGPSPTIGLAFTHQCGGCDPSGSLTATSVTATSADIGWTAAGGSPTNWIIEYGPTGFALGSGTSVTTATNPHALSGLTPSTTYDYYVYSICSSGDTSLAAGPATFVTQCLAITTFPYWEGFNSSSPTQNCWRVVNQNADADAWDMDYTTNPFEGDECAAIRTDFNNGQNDDYLISPELVLTGGERLRFKHRCNSTNEPNDFRVLVSTTGNDPADFTNVVLVDTSTETSYEEVLVDLYAFTGNAYVAFHIPNGGLDGWIMYIDDVLIEQPTANDAGVTALVQPTIPTTGGFTPVEVEVTNFGISPLNSFTVEWEVAGVAQPSVAYTGTSIAPGDQATMLLANVNLPASSLDMKFWTILPNGQTDEDLSNDTLDLMLCPGLSGTYSVGHPSSDFPTVEEAMDALMSCGVDGPVTMEFQAGTYVGPWSIGKIPGVSATNTVTFDGLNATNTILVHDGLGVDKAATLVLDAAEYFTIKNFTIENTGTNTAYGVLFINNASHNTVENNNITVPVGPSLTNVVAVLASAGYSNSTGIATEGNNSTWNVVKNNDISGGVSAVIFEGGERDSMNVGNQIIGNMIHDAQNYGIYADEQDSFVVNGNKIYNILAGGSDAVMLFDIGNFTILGNEVTALDYGIAVFGGFNDPCRGGLIANNMVESNDEALYLRDVNLIQVSHNTFKGGNRTCFLDNHLNIDFRNNIMETATGTCFFSFDNVSMAAMDYNLYSITGSGDAVRFGTPTYATLANWQTNPAGYGANSVTGNPGFVNGLHVSAALPVDAGDASLLIPILEDFDGETRPMGTAPDIGADEHIVIADDAMAVGLVAPSGCGSTSADVIVEVANLGSNALLSAPITVNVSGAATATFNTTQPLIASATTAQINMGTINTDAGGVFNFEIIVSSSSDMNPSNDTVNVSVTILPSNQAALSMVGDNIVCDSSRAIVAATASYAPATILWYDAPTGGNLVHIGPSFSTGALSATTMYYAEVQGCNSPRAIATVDVDTLGISIDLGADQTVCGGSAATITPTVTVSPATSLTWSNGSQAAFIDVYVGGQYSATVINANGCVGTDTVDITVSPTPNIGHAITNVSCGGLGDGAINLTVTGGSGPYSYLWNTTATTEDLSAIAGGSYTVTVTDSGTTSNCAYVTTFQVTEPTALSTNVNGTGIACNGNDGTVDIAVAGGTPNYTYNWSTSATTQDLTNAPAGTHTVTITDANGCTSTVGATVAGATPIVITVDTIHAEILAIAGGIEITATGGTGNFQYVWNTGATSDDITGLVAGSYDVTVTDITTGCQQVLTGIVVPYKLPDFVNNIPSLDAFKLFPNPTADKVWVNMTLKETTTVQLEIMGVTGKVLQSFAPRETLEQNYEIDLSTYPSGVYLARFVIGNKVMTTKVIVE</sequence>
<proteinExistence type="predicted"/>
<dbReference type="KEGG" id="aup:AsAng_0007380"/>
<dbReference type="Gene3D" id="2.60.40.740">
    <property type="match status" value="2"/>
</dbReference>
<dbReference type="SMART" id="SM00710">
    <property type="entry name" value="PbH1"/>
    <property type="match status" value="6"/>
</dbReference>
<dbReference type="EMBL" id="AP026867">
    <property type="protein sequence ID" value="BDS10033.1"/>
    <property type="molecule type" value="Genomic_DNA"/>
</dbReference>
<dbReference type="InterPro" id="IPR025667">
    <property type="entry name" value="SprB_repeat"/>
</dbReference>
<reference evidence="3" key="1">
    <citation type="submission" date="2022-09" db="EMBL/GenBank/DDBJ databases">
        <title>Aureispira anguillicida sp. nov., isolated from Leptocephalus of Japanese eel Anguilla japonica.</title>
        <authorList>
            <person name="Yuasa K."/>
            <person name="Mekata T."/>
            <person name="Ikunari K."/>
        </authorList>
    </citation>
    <scope>NUCLEOTIDE SEQUENCE</scope>
    <source>
        <strain evidence="3">EL160426</strain>
    </source>
</reference>
<dbReference type="Pfam" id="PF13573">
    <property type="entry name" value="SprB"/>
    <property type="match status" value="3"/>
</dbReference>
<dbReference type="Gene3D" id="2.60.40.10">
    <property type="entry name" value="Immunoglobulins"/>
    <property type="match status" value="1"/>
</dbReference>
<evidence type="ECO:0000313" key="3">
    <source>
        <dbReference type="EMBL" id="BDS10033.1"/>
    </source>
</evidence>
<dbReference type="Pfam" id="PF00041">
    <property type="entry name" value="fn3"/>
    <property type="match status" value="1"/>
</dbReference>
<dbReference type="InterPro" id="IPR011628">
    <property type="entry name" value="Cleaved_adhesin"/>
</dbReference>
<dbReference type="Gene3D" id="2.160.20.10">
    <property type="entry name" value="Single-stranded right-handed beta-helix, Pectin lyase-like"/>
    <property type="match status" value="1"/>
</dbReference>
<name>A0A915YBL7_9BACT</name>
<dbReference type="InterPro" id="IPR011050">
    <property type="entry name" value="Pectin_lyase_fold/virulence"/>
</dbReference>
<dbReference type="Pfam" id="PF07675">
    <property type="entry name" value="Cleaved_Adhesin"/>
    <property type="match status" value="1"/>
</dbReference>
<dbReference type="Pfam" id="PF18962">
    <property type="entry name" value="Por_Secre_tail"/>
    <property type="match status" value="1"/>
</dbReference>
<dbReference type="NCBIfam" id="NF038128">
    <property type="entry name" value="choice_anch_J"/>
    <property type="match status" value="1"/>
</dbReference>
<dbReference type="RefSeq" id="WP_264791376.1">
    <property type="nucleotide sequence ID" value="NZ_AP026867.1"/>
</dbReference>
<dbReference type="InterPro" id="IPR012334">
    <property type="entry name" value="Pectin_lyas_fold"/>
</dbReference>
<dbReference type="NCBIfam" id="TIGR04183">
    <property type="entry name" value="Por_Secre_tail"/>
    <property type="match status" value="1"/>
</dbReference>
<accession>A0A915YBL7</accession>
<dbReference type="GO" id="GO:0005975">
    <property type="term" value="P:carbohydrate metabolic process"/>
    <property type="evidence" value="ECO:0007669"/>
    <property type="project" value="UniProtKB-ARBA"/>
</dbReference>
<dbReference type="InterPro" id="IPR013783">
    <property type="entry name" value="Ig-like_fold"/>
</dbReference>
<organism evidence="3 4">
    <name type="scientific">Aureispira anguillae</name>
    <dbReference type="NCBI Taxonomy" id="2864201"/>
    <lineage>
        <taxon>Bacteria</taxon>
        <taxon>Pseudomonadati</taxon>
        <taxon>Bacteroidota</taxon>
        <taxon>Saprospiria</taxon>
        <taxon>Saprospirales</taxon>
        <taxon>Saprospiraceae</taxon>
        <taxon>Aureispira</taxon>
    </lineage>
</organism>
<evidence type="ECO:0000259" key="2">
    <source>
        <dbReference type="PROSITE" id="PS50853"/>
    </source>
</evidence>
<protein>
    <submittedName>
        <fullName evidence="3">Choice-of-anchor J domain-containing protein</fullName>
    </submittedName>
</protein>
<dbReference type="InterPro" id="IPR013320">
    <property type="entry name" value="ConA-like_dom_sf"/>
</dbReference>
<evidence type="ECO:0000256" key="1">
    <source>
        <dbReference type="SAM" id="SignalP"/>
    </source>
</evidence>
<dbReference type="SUPFAM" id="SSF49899">
    <property type="entry name" value="Concanavalin A-like lectins/glucanases"/>
    <property type="match status" value="1"/>
</dbReference>
<dbReference type="InterPro" id="IPR026444">
    <property type="entry name" value="Secre_tail"/>
</dbReference>
<dbReference type="InterPro" id="IPR044023">
    <property type="entry name" value="Ig_7"/>
</dbReference>
<dbReference type="CDD" id="cd00063">
    <property type="entry name" value="FN3"/>
    <property type="match status" value="1"/>
</dbReference>
<dbReference type="Pfam" id="PF19081">
    <property type="entry name" value="Ig_7"/>
    <property type="match status" value="1"/>
</dbReference>
<evidence type="ECO:0000313" key="4">
    <source>
        <dbReference type="Proteomes" id="UP001060919"/>
    </source>
</evidence>
<dbReference type="Proteomes" id="UP001060919">
    <property type="component" value="Chromosome"/>
</dbReference>
<dbReference type="PROSITE" id="PS50853">
    <property type="entry name" value="FN3"/>
    <property type="match status" value="1"/>
</dbReference>
<keyword evidence="1" id="KW-0732">Signal</keyword>
<keyword evidence="4" id="KW-1185">Reference proteome</keyword>
<dbReference type="SUPFAM" id="SSF49265">
    <property type="entry name" value="Fibronectin type III"/>
    <property type="match status" value="1"/>
</dbReference>
<feature type="signal peptide" evidence="1">
    <location>
        <begin position="1"/>
        <end position="17"/>
    </location>
</feature>
<feature type="chain" id="PRO_5037249630" evidence="1">
    <location>
        <begin position="18"/>
        <end position="1487"/>
    </location>
</feature>
<dbReference type="SUPFAM" id="SSF51126">
    <property type="entry name" value="Pectin lyase-like"/>
    <property type="match status" value="1"/>
</dbReference>
<dbReference type="GO" id="GO:0004553">
    <property type="term" value="F:hydrolase activity, hydrolyzing O-glycosyl compounds"/>
    <property type="evidence" value="ECO:0007669"/>
    <property type="project" value="UniProtKB-ARBA"/>
</dbReference>
<dbReference type="InterPro" id="IPR003961">
    <property type="entry name" value="FN3_dom"/>
</dbReference>
<dbReference type="Gene3D" id="2.60.120.200">
    <property type="match status" value="1"/>
</dbReference>